<protein>
    <recommendedName>
        <fullName evidence="2">D-lactate dehydratase</fullName>
        <ecNumber evidence="2">4.2.1.130</ecNumber>
    </recommendedName>
</protein>
<comment type="caution">
    <text evidence="6">The sequence shown here is derived from an EMBL/GenBank/DDBJ whole genome shotgun (WGS) entry which is preliminary data.</text>
</comment>
<dbReference type="GO" id="GO:0005634">
    <property type="term" value="C:nucleus"/>
    <property type="evidence" value="ECO:0007669"/>
    <property type="project" value="TreeGrafter"/>
</dbReference>
<accession>A0AAD5K550</accession>
<dbReference type="Proteomes" id="UP001209540">
    <property type="component" value="Unassembled WGS sequence"/>
</dbReference>
<reference evidence="6" key="1">
    <citation type="journal article" date="2022" name="IScience">
        <title>Evolution of zygomycete secretomes and the origins of terrestrial fungal ecologies.</title>
        <authorList>
            <person name="Chang Y."/>
            <person name="Wang Y."/>
            <person name="Mondo S."/>
            <person name="Ahrendt S."/>
            <person name="Andreopoulos W."/>
            <person name="Barry K."/>
            <person name="Beard J."/>
            <person name="Benny G.L."/>
            <person name="Blankenship S."/>
            <person name="Bonito G."/>
            <person name="Cuomo C."/>
            <person name="Desiro A."/>
            <person name="Gervers K.A."/>
            <person name="Hundley H."/>
            <person name="Kuo A."/>
            <person name="LaButti K."/>
            <person name="Lang B.F."/>
            <person name="Lipzen A."/>
            <person name="O'Donnell K."/>
            <person name="Pangilinan J."/>
            <person name="Reynolds N."/>
            <person name="Sandor L."/>
            <person name="Smith M.E."/>
            <person name="Tsang A."/>
            <person name="Grigoriev I.V."/>
            <person name="Stajich J.E."/>
            <person name="Spatafora J.W."/>
        </authorList>
    </citation>
    <scope>NUCLEOTIDE SEQUENCE</scope>
    <source>
        <strain evidence="6">RSA 2281</strain>
    </source>
</reference>
<keyword evidence="7" id="KW-1185">Reference proteome</keyword>
<proteinExistence type="predicted"/>
<dbReference type="EMBL" id="JAIXMP010000008">
    <property type="protein sequence ID" value="KAI9269320.1"/>
    <property type="molecule type" value="Genomic_DNA"/>
</dbReference>
<evidence type="ECO:0000259" key="5">
    <source>
        <dbReference type="Pfam" id="PF01965"/>
    </source>
</evidence>
<keyword evidence="3" id="KW-0963">Cytoplasm</keyword>
<dbReference type="InterPro" id="IPR029062">
    <property type="entry name" value="Class_I_gatase-like"/>
</dbReference>
<dbReference type="GO" id="GO:0005739">
    <property type="term" value="C:mitochondrion"/>
    <property type="evidence" value="ECO:0007669"/>
    <property type="project" value="TreeGrafter"/>
</dbReference>
<dbReference type="AlphaFoldDB" id="A0AAD5K550"/>
<dbReference type="GO" id="GO:0010646">
    <property type="term" value="P:regulation of cell communication"/>
    <property type="evidence" value="ECO:0007669"/>
    <property type="project" value="UniProtKB-ARBA"/>
</dbReference>
<dbReference type="Gene3D" id="3.40.50.880">
    <property type="match status" value="1"/>
</dbReference>
<comment type="subcellular location">
    <subcellularLocation>
        <location evidence="1">Cytoplasm</location>
    </subcellularLocation>
</comment>
<comment type="catalytic activity">
    <reaction evidence="4">
        <text>methylglyoxal + H2O = (R)-lactate + H(+)</text>
        <dbReference type="Rhea" id="RHEA:27754"/>
        <dbReference type="ChEBI" id="CHEBI:15377"/>
        <dbReference type="ChEBI" id="CHEBI:15378"/>
        <dbReference type="ChEBI" id="CHEBI:16004"/>
        <dbReference type="ChEBI" id="CHEBI:17158"/>
        <dbReference type="EC" id="4.2.1.130"/>
    </reaction>
</comment>
<dbReference type="InterPro" id="IPR006287">
    <property type="entry name" value="DJ-1"/>
</dbReference>
<dbReference type="EC" id="4.2.1.130" evidence="2"/>
<dbReference type="NCBIfam" id="TIGR01383">
    <property type="entry name" value="not_thiJ"/>
    <property type="match status" value="1"/>
</dbReference>
<dbReference type="GO" id="GO:0023051">
    <property type="term" value="P:regulation of signaling"/>
    <property type="evidence" value="ECO:0007669"/>
    <property type="project" value="UniProtKB-ARBA"/>
</dbReference>
<evidence type="ECO:0000313" key="7">
    <source>
        <dbReference type="Proteomes" id="UP001209540"/>
    </source>
</evidence>
<gene>
    <name evidence="6" type="ORF">BDA99DRAFT_504178</name>
</gene>
<evidence type="ECO:0000256" key="3">
    <source>
        <dbReference type="ARBA" id="ARBA00022490"/>
    </source>
</evidence>
<evidence type="ECO:0000256" key="2">
    <source>
        <dbReference type="ARBA" id="ARBA00013134"/>
    </source>
</evidence>
<feature type="domain" description="DJ-1/PfpI" evidence="5">
    <location>
        <begin position="3"/>
        <end position="173"/>
    </location>
</feature>
<evidence type="ECO:0000256" key="1">
    <source>
        <dbReference type="ARBA" id="ARBA00004496"/>
    </source>
</evidence>
<dbReference type="SUPFAM" id="SSF52317">
    <property type="entry name" value="Class I glutamine amidotransferase-like"/>
    <property type="match status" value="1"/>
</dbReference>
<dbReference type="PANTHER" id="PTHR48094">
    <property type="entry name" value="PROTEIN/NUCLEIC ACID DEGLYCASE DJ-1-RELATED"/>
    <property type="match status" value="1"/>
</dbReference>
<evidence type="ECO:0000313" key="6">
    <source>
        <dbReference type="EMBL" id="KAI9269320.1"/>
    </source>
</evidence>
<reference evidence="6" key="2">
    <citation type="submission" date="2023-02" db="EMBL/GenBank/DDBJ databases">
        <authorList>
            <consortium name="DOE Joint Genome Institute"/>
            <person name="Mondo S.J."/>
            <person name="Chang Y."/>
            <person name="Wang Y."/>
            <person name="Ahrendt S."/>
            <person name="Andreopoulos W."/>
            <person name="Barry K."/>
            <person name="Beard J."/>
            <person name="Benny G.L."/>
            <person name="Blankenship S."/>
            <person name="Bonito G."/>
            <person name="Cuomo C."/>
            <person name="Desiro A."/>
            <person name="Gervers K.A."/>
            <person name="Hundley H."/>
            <person name="Kuo A."/>
            <person name="LaButti K."/>
            <person name="Lang B.F."/>
            <person name="Lipzen A."/>
            <person name="O'Donnell K."/>
            <person name="Pangilinan J."/>
            <person name="Reynolds N."/>
            <person name="Sandor L."/>
            <person name="Smith M.W."/>
            <person name="Tsang A."/>
            <person name="Grigoriev I.V."/>
            <person name="Stajich J.E."/>
            <person name="Spatafora J.W."/>
        </authorList>
    </citation>
    <scope>NUCLEOTIDE SEQUENCE</scope>
    <source>
        <strain evidence="6">RSA 2281</strain>
    </source>
</reference>
<organism evidence="6 7">
    <name type="scientific">Phascolomyces articulosus</name>
    <dbReference type="NCBI Taxonomy" id="60185"/>
    <lineage>
        <taxon>Eukaryota</taxon>
        <taxon>Fungi</taxon>
        <taxon>Fungi incertae sedis</taxon>
        <taxon>Mucoromycota</taxon>
        <taxon>Mucoromycotina</taxon>
        <taxon>Mucoromycetes</taxon>
        <taxon>Mucorales</taxon>
        <taxon>Lichtheimiaceae</taxon>
        <taxon>Phascolomyces</taxon>
    </lineage>
</organism>
<evidence type="ECO:0000256" key="4">
    <source>
        <dbReference type="ARBA" id="ARBA00048082"/>
    </source>
</evidence>
<dbReference type="PANTHER" id="PTHR48094:SF12">
    <property type="entry name" value="PARKINSON DISEASE PROTEIN 7 HOMOLOG"/>
    <property type="match status" value="1"/>
</dbReference>
<name>A0AAD5K550_9FUNG</name>
<dbReference type="InterPro" id="IPR050325">
    <property type="entry name" value="Prot/Nucl_acid_deglycase"/>
</dbReference>
<keyword evidence="6" id="KW-0315">Glutamine amidotransferase</keyword>
<dbReference type="InterPro" id="IPR002818">
    <property type="entry name" value="DJ-1/PfpI"/>
</dbReference>
<dbReference type="GO" id="GO:0006979">
    <property type="term" value="P:response to oxidative stress"/>
    <property type="evidence" value="ECO:0007669"/>
    <property type="project" value="TreeGrafter"/>
</dbReference>
<sequence>MSKKAIVFLADGTEEMEFTIAVDVLRRAKVEVTVVGVKLKNSTVAECSRGVKIVPDVELQHEGQSWNANDYDAVVCPGGMGGALTLRDDSKVQQLVATFYEKQKIVAFICAATIVAKSSGIPGSHKVTSYPSVKDDLKDFYEYVDDRVVVDQNVVTSRGPGTAFLFALTLVEQLVGKGIADNLKSEMLLTAKLE</sequence>
<dbReference type="FunFam" id="3.40.50.880:FF:000022">
    <property type="entry name" value="protein deglycase DJ-1"/>
    <property type="match status" value="1"/>
</dbReference>
<dbReference type="GO" id="GO:0019172">
    <property type="term" value="F:glyoxalase III activity"/>
    <property type="evidence" value="ECO:0007669"/>
    <property type="project" value="UniProtKB-EC"/>
</dbReference>
<dbReference type="CDD" id="cd03135">
    <property type="entry name" value="GATase1_DJ-1"/>
    <property type="match status" value="1"/>
</dbReference>
<dbReference type="GO" id="GO:1903189">
    <property type="term" value="P:glyoxal metabolic process"/>
    <property type="evidence" value="ECO:0007669"/>
    <property type="project" value="TreeGrafter"/>
</dbReference>
<dbReference type="Pfam" id="PF01965">
    <property type="entry name" value="DJ-1_PfpI"/>
    <property type="match status" value="1"/>
</dbReference>